<feature type="coiled-coil region" evidence="1">
    <location>
        <begin position="260"/>
        <end position="294"/>
    </location>
</feature>
<feature type="coiled-coil region" evidence="1">
    <location>
        <begin position="159"/>
        <end position="200"/>
    </location>
</feature>
<organism evidence="3 4">
    <name type="scientific">Zymoseptoria tritici (strain ST99CH_3D7)</name>
    <dbReference type="NCBI Taxonomy" id="1276538"/>
    <lineage>
        <taxon>Eukaryota</taxon>
        <taxon>Fungi</taxon>
        <taxon>Dikarya</taxon>
        <taxon>Ascomycota</taxon>
        <taxon>Pezizomycotina</taxon>
        <taxon>Dothideomycetes</taxon>
        <taxon>Dothideomycetidae</taxon>
        <taxon>Mycosphaerellales</taxon>
        <taxon>Mycosphaerellaceae</taxon>
        <taxon>Zymoseptoria</taxon>
    </lineage>
</organism>
<gene>
    <name evidence="3" type="ORF">ZT3D7_G624</name>
</gene>
<accession>A0A1X7RE11</accession>
<keyword evidence="4" id="KW-1185">Reference proteome</keyword>
<protein>
    <submittedName>
        <fullName evidence="3">Uncharacterized protein</fullName>
    </submittedName>
</protein>
<evidence type="ECO:0000256" key="1">
    <source>
        <dbReference type="SAM" id="Coils"/>
    </source>
</evidence>
<evidence type="ECO:0000313" key="4">
    <source>
        <dbReference type="Proteomes" id="UP000215127"/>
    </source>
</evidence>
<feature type="compositionally biased region" description="Basic and acidic residues" evidence="2">
    <location>
        <begin position="90"/>
        <end position="102"/>
    </location>
</feature>
<sequence>MHTAANESSPLAFLDSRRASEMRAAAGHLVPDKSAATVDELRMALINDVPDIFHDPVTKDLLDDTVLIIDVDGIGRLSTRQAHRASLANESHETPPDSDDHNNTQGPTIPPCSFNHQAAYLQYSVEVPHAAAMTKAYLQLRVSTANNASDIESFQVETRKKHEQQVRRHQDQMQESQAQVKDLGEKLNNLQEQVQKLYLQSDNDLAQHEFQLEGFMLGYLTGYTEDDTAKDNRMLNLLHNQRTDEDKSNEDMVWNQETMMDELKLHVRKLQEQAAETQEREQGYQDQVQDMHRQLEAQKGHLAWVIDGYEIDARMTSQAARHGRTKTDVTNEDLVWKQADEIEELKKQIKSGKAYFAATCKDACRRKSF</sequence>
<name>A0A1X7RE11_ZYMT9</name>
<evidence type="ECO:0000313" key="3">
    <source>
        <dbReference type="EMBL" id="SMQ45480.1"/>
    </source>
</evidence>
<dbReference type="Proteomes" id="UP000215127">
    <property type="component" value="Chromosome 1"/>
</dbReference>
<dbReference type="AlphaFoldDB" id="A0A1X7RE11"/>
<keyword evidence="1" id="KW-0175">Coiled coil</keyword>
<evidence type="ECO:0000256" key="2">
    <source>
        <dbReference type="SAM" id="MobiDB-lite"/>
    </source>
</evidence>
<reference evidence="3 4" key="1">
    <citation type="submission" date="2016-06" db="EMBL/GenBank/DDBJ databases">
        <authorList>
            <person name="Kjaerup R.B."/>
            <person name="Dalgaard T.S."/>
            <person name="Juul-Madsen H.R."/>
        </authorList>
    </citation>
    <scope>NUCLEOTIDE SEQUENCE [LARGE SCALE GENOMIC DNA]</scope>
</reference>
<dbReference type="EMBL" id="LT853692">
    <property type="protein sequence ID" value="SMQ45480.1"/>
    <property type="molecule type" value="Genomic_DNA"/>
</dbReference>
<feature type="region of interest" description="Disordered" evidence="2">
    <location>
        <begin position="82"/>
        <end position="108"/>
    </location>
</feature>
<proteinExistence type="predicted"/>